<dbReference type="EMBL" id="JACHGW010000001">
    <property type="protein sequence ID" value="MBB6048533.1"/>
    <property type="molecule type" value="Genomic_DNA"/>
</dbReference>
<dbReference type="AlphaFoldDB" id="A0A7W9SMA1"/>
<feature type="signal peptide" evidence="1">
    <location>
        <begin position="1"/>
        <end position="23"/>
    </location>
</feature>
<proteinExistence type="predicted"/>
<evidence type="ECO:0000256" key="1">
    <source>
        <dbReference type="SAM" id="SignalP"/>
    </source>
</evidence>
<evidence type="ECO:0000313" key="3">
    <source>
        <dbReference type="Proteomes" id="UP000520814"/>
    </source>
</evidence>
<dbReference type="PROSITE" id="PS51318">
    <property type="entry name" value="TAT"/>
    <property type="match status" value="1"/>
</dbReference>
<reference evidence="2 3" key="1">
    <citation type="submission" date="2020-08" db="EMBL/GenBank/DDBJ databases">
        <title>Genomic Encyclopedia of Type Strains, Phase IV (KMG-IV): sequencing the most valuable type-strain genomes for metagenomic binning, comparative biology and taxonomic classification.</title>
        <authorList>
            <person name="Goeker M."/>
        </authorList>
    </citation>
    <scope>NUCLEOTIDE SEQUENCE [LARGE SCALE GENOMIC DNA]</scope>
    <source>
        <strain evidence="2 3">DSM 23562</strain>
    </source>
</reference>
<feature type="chain" id="PRO_5031105041" evidence="1">
    <location>
        <begin position="24"/>
        <end position="469"/>
    </location>
</feature>
<dbReference type="Proteomes" id="UP000520814">
    <property type="component" value="Unassembled WGS sequence"/>
</dbReference>
<name>A0A7W9SMA1_ARMRO</name>
<protein>
    <submittedName>
        <fullName evidence="2">Uncharacterized protein</fullName>
    </submittedName>
</protein>
<accession>A0A7W9SMA1</accession>
<organism evidence="2 3">
    <name type="scientific">Armatimonas rosea</name>
    <dbReference type="NCBI Taxonomy" id="685828"/>
    <lineage>
        <taxon>Bacteria</taxon>
        <taxon>Bacillati</taxon>
        <taxon>Armatimonadota</taxon>
        <taxon>Armatimonadia</taxon>
        <taxon>Armatimonadales</taxon>
        <taxon>Armatimonadaceae</taxon>
        <taxon>Armatimonas</taxon>
    </lineage>
</organism>
<keyword evidence="3" id="KW-1185">Reference proteome</keyword>
<evidence type="ECO:0000313" key="2">
    <source>
        <dbReference type="EMBL" id="MBB6048533.1"/>
    </source>
</evidence>
<keyword evidence="1" id="KW-0732">Signal</keyword>
<comment type="caution">
    <text evidence="2">The sequence shown here is derived from an EMBL/GenBank/DDBJ whole genome shotgun (WGS) entry which is preliminary data.</text>
</comment>
<sequence>MNRRHFLTLSALGLGAAALTARATLARRQFESRPPRIVTTKTSAYLIGKVEPVLSGKIGEVAPAPLGRHALVVQELRPEPTPENREVIGEEKLWLYDGLRRTTKLLYRLQDNPTTSVQSRMEGITWFPEAKKAVLQQVSGPTASADRLQMTSTLSLVDIDRGSVRGLVAPTPNRLILQPLAGVASLLCMEFDPKRMGLTRRLCFLSPEGAFTPLATVGEKGNVAASALSADRKSVIFVEIVLTRVEGQVKPQRQNHWYAVRLSDAQVTPLNEKPLDATPFPKETEPNLPLKLIASAAKLSADGGRSATTIALWLEAREPGEEKKYLRGLVTAEASRPYLLPDLSAVLYTHDDSLYATSIASLDRVAFEKLQRELTMNRAKQVGLGMMMYAQDYDENLPHDPSNVGEAVMPYLKDAAMLADFVYTYKGPTAFGKIEKPNEAVLGHIPSPGGRAVVYADGHVKWEPSNPGK</sequence>
<dbReference type="InterPro" id="IPR006311">
    <property type="entry name" value="TAT_signal"/>
</dbReference>
<dbReference type="RefSeq" id="WP_184192174.1">
    <property type="nucleotide sequence ID" value="NZ_JACHGW010000001.1"/>
</dbReference>
<gene>
    <name evidence="2" type="ORF">HNQ39_000295</name>
</gene>